<dbReference type="InterPro" id="IPR036390">
    <property type="entry name" value="WH_DNA-bd_sf"/>
</dbReference>
<proteinExistence type="predicted"/>
<evidence type="ECO:0000259" key="4">
    <source>
        <dbReference type="PROSITE" id="PS51077"/>
    </source>
</evidence>
<reference evidence="6 7" key="1">
    <citation type="submission" date="2018-06" db="EMBL/GenBank/DDBJ databases">
        <title>Genomic Encyclopedia of Type Strains, Phase III (KMG-III): the genomes of soil and plant-associated and newly described type strains.</title>
        <authorList>
            <person name="Whitman W."/>
        </authorList>
    </citation>
    <scope>NUCLEOTIDE SEQUENCE [LARGE SCALE GENOMIC DNA]</scope>
    <source>
        <strain evidence="6 7">CECT 7377</strain>
    </source>
</reference>
<dbReference type="PANTHER" id="PTHR30136">
    <property type="entry name" value="HELIX-TURN-HELIX TRANSCRIPTIONAL REGULATOR, ICLR FAMILY"/>
    <property type="match status" value="1"/>
</dbReference>
<evidence type="ECO:0000313" key="7">
    <source>
        <dbReference type="Proteomes" id="UP000252792"/>
    </source>
</evidence>
<sequence length="258" mass="28978">MVKAIDSVTRAMHVLEKLQKTSPLSLSELQRCTGINKATLLRILKTLSLSGWVVRSLSDSKYSLSSSVLEDTQPKSQEARLAEAGAPILNELYQTLDWPSDIAIRDGERMRLIETTRNRTSFLINRSLLCRPEFLYSGVGRCFLAFCESDERSDIIHSLRKLPNKEGKLAHDSIWLSQMIEQTKALGYGVRQVSYYNHRSVNGLPLESIAVPIRQREGALLGCLSLTWPQGGIETSQLEKNILPILRDAAIRIVDNMP</sequence>
<keyword evidence="7" id="KW-1185">Reference proteome</keyword>
<dbReference type="InterPro" id="IPR014757">
    <property type="entry name" value="Tscrpt_reg_IclR_C"/>
</dbReference>
<dbReference type="Proteomes" id="UP000252792">
    <property type="component" value="Unassembled WGS sequence"/>
</dbReference>
<dbReference type="GO" id="GO:0045892">
    <property type="term" value="P:negative regulation of DNA-templated transcription"/>
    <property type="evidence" value="ECO:0007669"/>
    <property type="project" value="TreeGrafter"/>
</dbReference>
<dbReference type="SUPFAM" id="SSF46785">
    <property type="entry name" value="Winged helix' DNA-binding domain"/>
    <property type="match status" value="1"/>
</dbReference>
<dbReference type="PROSITE" id="PS51078">
    <property type="entry name" value="ICLR_ED"/>
    <property type="match status" value="1"/>
</dbReference>
<dbReference type="SUPFAM" id="SSF55781">
    <property type="entry name" value="GAF domain-like"/>
    <property type="match status" value="1"/>
</dbReference>
<dbReference type="InterPro" id="IPR036388">
    <property type="entry name" value="WH-like_DNA-bd_sf"/>
</dbReference>
<keyword evidence="2" id="KW-0238">DNA-binding</keyword>
<dbReference type="Gene3D" id="1.10.10.10">
    <property type="entry name" value="Winged helix-like DNA-binding domain superfamily/Winged helix DNA-binding domain"/>
    <property type="match status" value="1"/>
</dbReference>
<feature type="domain" description="HTH iclR-type" evidence="4">
    <location>
        <begin position="5"/>
        <end position="66"/>
    </location>
</feature>
<evidence type="ECO:0000259" key="5">
    <source>
        <dbReference type="PROSITE" id="PS51078"/>
    </source>
</evidence>
<dbReference type="AlphaFoldDB" id="A0A366JBF1"/>
<protein>
    <submittedName>
        <fullName evidence="6">IclR family transcriptional regulator</fullName>
    </submittedName>
</protein>
<dbReference type="Pfam" id="PF09339">
    <property type="entry name" value="HTH_IclR"/>
    <property type="match status" value="1"/>
</dbReference>
<dbReference type="PANTHER" id="PTHR30136:SF23">
    <property type="entry name" value="DNA-BINDING TRANSCRIPTIONAL ACTIVATOR MHPR"/>
    <property type="match status" value="1"/>
</dbReference>
<keyword evidence="1" id="KW-0805">Transcription regulation</keyword>
<dbReference type="InterPro" id="IPR029016">
    <property type="entry name" value="GAF-like_dom_sf"/>
</dbReference>
<organism evidence="6 7">
    <name type="scientific">Marinomonas rhizomae</name>
    <dbReference type="NCBI Taxonomy" id="491948"/>
    <lineage>
        <taxon>Bacteria</taxon>
        <taxon>Pseudomonadati</taxon>
        <taxon>Pseudomonadota</taxon>
        <taxon>Gammaproteobacteria</taxon>
        <taxon>Oceanospirillales</taxon>
        <taxon>Oceanospirillaceae</taxon>
        <taxon>Marinomonas</taxon>
    </lineage>
</organism>
<evidence type="ECO:0000256" key="2">
    <source>
        <dbReference type="ARBA" id="ARBA00023125"/>
    </source>
</evidence>
<dbReference type="Pfam" id="PF01614">
    <property type="entry name" value="IclR_C"/>
    <property type="match status" value="1"/>
</dbReference>
<evidence type="ECO:0000256" key="1">
    <source>
        <dbReference type="ARBA" id="ARBA00023015"/>
    </source>
</evidence>
<dbReference type="EMBL" id="QNSE01000004">
    <property type="protein sequence ID" value="RBP84293.1"/>
    <property type="molecule type" value="Genomic_DNA"/>
</dbReference>
<keyword evidence="3" id="KW-0804">Transcription</keyword>
<dbReference type="PROSITE" id="PS51077">
    <property type="entry name" value="HTH_ICLR"/>
    <property type="match status" value="1"/>
</dbReference>
<dbReference type="GO" id="GO:0003677">
    <property type="term" value="F:DNA binding"/>
    <property type="evidence" value="ECO:0007669"/>
    <property type="project" value="UniProtKB-KW"/>
</dbReference>
<comment type="caution">
    <text evidence="6">The sequence shown here is derived from an EMBL/GenBank/DDBJ whole genome shotgun (WGS) entry which is preliminary data.</text>
</comment>
<dbReference type="SMART" id="SM00346">
    <property type="entry name" value="HTH_ICLR"/>
    <property type="match status" value="1"/>
</dbReference>
<dbReference type="InterPro" id="IPR005471">
    <property type="entry name" value="Tscrpt_reg_IclR_N"/>
</dbReference>
<dbReference type="Gene3D" id="3.30.450.40">
    <property type="match status" value="1"/>
</dbReference>
<dbReference type="GO" id="GO:0003700">
    <property type="term" value="F:DNA-binding transcription factor activity"/>
    <property type="evidence" value="ECO:0007669"/>
    <property type="project" value="TreeGrafter"/>
</dbReference>
<evidence type="ECO:0000313" key="6">
    <source>
        <dbReference type="EMBL" id="RBP84293.1"/>
    </source>
</evidence>
<accession>A0A366JBF1</accession>
<feature type="domain" description="IclR-ED" evidence="5">
    <location>
        <begin position="67"/>
        <end position="258"/>
    </location>
</feature>
<dbReference type="RefSeq" id="WP_158601345.1">
    <property type="nucleotide sequence ID" value="NZ_QNSE01000004.1"/>
</dbReference>
<dbReference type="InterPro" id="IPR050707">
    <property type="entry name" value="HTH_MetabolicPath_Reg"/>
</dbReference>
<name>A0A366JBF1_9GAMM</name>
<evidence type="ECO:0000256" key="3">
    <source>
        <dbReference type="ARBA" id="ARBA00023163"/>
    </source>
</evidence>
<gene>
    <name evidence="6" type="ORF">DFP80_104196</name>
</gene>